<organism evidence="5 6">
    <name type="scientific">Kribbella lupini</name>
    <dbReference type="NCBI Taxonomy" id="291602"/>
    <lineage>
        <taxon>Bacteria</taxon>
        <taxon>Bacillati</taxon>
        <taxon>Actinomycetota</taxon>
        <taxon>Actinomycetes</taxon>
        <taxon>Propionibacteriales</taxon>
        <taxon>Kribbellaceae</taxon>
        <taxon>Kribbella</taxon>
    </lineage>
</organism>
<dbReference type="PANTHER" id="PTHR12128:SF66">
    <property type="entry name" value="4-HYDROXY-2-OXOGLUTARATE ALDOLASE, MITOCHONDRIAL"/>
    <property type="match status" value="1"/>
</dbReference>
<keyword evidence="2 4" id="KW-0456">Lyase</keyword>
<dbReference type="EMBL" id="BAAANC010000001">
    <property type="protein sequence ID" value="GAA1518395.1"/>
    <property type="molecule type" value="Genomic_DNA"/>
</dbReference>
<sequence length="268" mass="28024">MKLTGVLVPLITPFDAEGGVAVEALERLAERVLRDGASGLVALGTTGEPGSLTAAEQQVVVEVATRVCREHGATLIVGGDGGDARLSLVPPFVRPGEAGVLEYFRQLESPVPLAIYHVPYRTGQALSARTLQQIAELPNVAGIKYAAGGIDDETMLFLSGDLPDDFAVLGGDDPFIAPMLALGAHGGILASAHLETGKFVAMVDAWRSGDLATGRRLGRELVGLSKALFAEPNPTVIKAVLHARGEIPTPDVRLPLLAAKMVEQMPVS</sequence>
<proteinExistence type="inferred from homology"/>
<dbReference type="SMART" id="SM01130">
    <property type="entry name" value="DHDPS"/>
    <property type="match status" value="1"/>
</dbReference>
<comment type="caution">
    <text evidence="5">The sequence shown here is derived from an EMBL/GenBank/DDBJ whole genome shotgun (WGS) entry which is preliminary data.</text>
</comment>
<dbReference type="SUPFAM" id="SSF51569">
    <property type="entry name" value="Aldolase"/>
    <property type="match status" value="1"/>
</dbReference>
<name>A0ABN2AH68_9ACTN</name>
<evidence type="ECO:0000256" key="4">
    <source>
        <dbReference type="PIRNR" id="PIRNR001365"/>
    </source>
</evidence>
<dbReference type="InterPro" id="IPR020625">
    <property type="entry name" value="Schiff_base-form_aldolases_AS"/>
</dbReference>
<keyword evidence="6" id="KW-1185">Reference proteome</keyword>
<evidence type="ECO:0000256" key="3">
    <source>
        <dbReference type="ARBA" id="ARBA00023270"/>
    </source>
</evidence>
<evidence type="ECO:0000256" key="2">
    <source>
        <dbReference type="ARBA" id="ARBA00023239"/>
    </source>
</evidence>
<evidence type="ECO:0000313" key="6">
    <source>
        <dbReference type="Proteomes" id="UP001500363"/>
    </source>
</evidence>
<keyword evidence="3" id="KW-0704">Schiff base</keyword>
<evidence type="ECO:0000256" key="1">
    <source>
        <dbReference type="ARBA" id="ARBA00007592"/>
    </source>
</evidence>
<dbReference type="PANTHER" id="PTHR12128">
    <property type="entry name" value="DIHYDRODIPICOLINATE SYNTHASE"/>
    <property type="match status" value="1"/>
</dbReference>
<reference evidence="5 6" key="1">
    <citation type="journal article" date="2019" name="Int. J. Syst. Evol. Microbiol.">
        <title>The Global Catalogue of Microorganisms (GCM) 10K type strain sequencing project: providing services to taxonomists for standard genome sequencing and annotation.</title>
        <authorList>
            <consortium name="The Broad Institute Genomics Platform"/>
            <consortium name="The Broad Institute Genome Sequencing Center for Infectious Disease"/>
            <person name="Wu L."/>
            <person name="Ma J."/>
        </authorList>
    </citation>
    <scope>NUCLEOTIDE SEQUENCE [LARGE SCALE GENOMIC DNA]</scope>
    <source>
        <strain evidence="5 6">JCM 14303</strain>
    </source>
</reference>
<accession>A0ABN2AH68</accession>
<evidence type="ECO:0000313" key="5">
    <source>
        <dbReference type="EMBL" id="GAA1518395.1"/>
    </source>
</evidence>
<comment type="similarity">
    <text evidence="1 4">Belongs to the DapA family.</text>
</comment>
<dbReference type="Pfam" id="PF00701">
    <property type="entry name" value="DHDPS"/>
    <property type="match status" value="2"/>
</dbReference>
<dbReference type="PROSITE" id="PS00666">
    <property type="entry name" value="DHDPS_2"/>
    <property type="match status" value="1"/>
</dbReference>
<dbReference type="InterPro" id="IPR002220">
    <property type="entry name" value="DapA-like"/>
</dbReference>
<dbReference type="PIRSF" id="PIRSF001365">
    <property type="entry name" value="DHDPS"/>
    <property type="match status" value="1"/>
</dbReference>
<dbReference type="Proteomes" id="UP001500363">
    <property type="component" value="Unassembled WGS sequence"/>
</dbReference>
<dbReference type="InterPro" id="IPR013785">
    <property type="entry name" value="Aldolase_TIM"/>
</dbReference>
<protein>
    <submittedName>
        <fullName evidence="5">4-hydroxy-tetrahydrodipicolinate synthase</fullName>
    </submittedName>
</protein>
<dbReference type="Gene3D" id="3.20.20.70">
    <property type="entry name" value="Aldolase class I"/>
    <property type="match status" value="1"/>
</dbReference>
<gene>
    <name evidence="5" type="primary">dapA_2</name>
    <name evidence="5" type="ORF">GCM10009741_17690</name>
</gene>
<dbReference type="RefSeq" id="WP_344171832.1">
    <property type="nucleotide sequence ID" value="NZ_BAAANC010000001.1"/>
</dbReference>